<sequence length="57" mass="6603">MKTQLQKDTEKQAADFCGCFPEDFKGFTYKELLTDCERSGAIVFWGFWTEVELKATI</sequence>
<name>A0A6H2A0T9_9ZZZZ</name>
<dbReference type="EMBL" id="MT144452">
    <property type="protein sequence ID" value="QJA53803.1"/>
    <property type="molecule type" value="Genomic_DNA"/>
</dbReference>
<proteinExistence type="predicted"/>
<accession>A0A6H2A0T9</accession>
<reference evidence="1" key="1">
    <citation type="submission" date="2020-03" db="EMBL/GenBank/DDBJ databases">
        <title>The deep terrestrial virosphere.</title>
        <authorList>
            <person name="Holmfeldt K."/>
            <person name="Nilsson E."/>
            <person name="Simone D."/>
            <person name="Lopez-Fernandez M."/>
            <person name="Wu X."/>
            <person name="de Brujin I."/>
            <person name="Lundin D."/>
            <person name="Andersson A."/>
            <person name="Bertilsson S."/>
            <person name="Dopson M."/>
        </authorList>
    </citation>
    <scope>NUCLEOTIDE SEQUENCE</scope>
    <source>
        <strain evidence="1">TM448A04031</strain>
    </source>
</reference>
<gene>
    <name evidence="1" type="ORF">TM448A04031_0007</name>
</gene>
<protein>
    <submittedName>
        <fullName evidence="1">Uncharacterized protein</fullName>
    </submittedName>
</protein>
<dbReference type="AlphaFoldDB" id="A0A6H2A0T9"/>
<evidence type="ECO:0000313" key="1">
    <source>
        <dbReference type="EMBL" id="QJA53803.1"/>
    </source>
</evidence>
<organism evidence="1">
    <name type="scientific">viral metagenome</name>
    <dbReference type="NCBI Taxonomy" id="1070528"/>
    <lineage>
        <taxon>unclassified sequences</taxon>
        <taxon>metagenomes</taxon>
        <taxon>organismal metagenomes</taxon>
    </lineage>
</organism>